<keyword evidence="2" id="KW-1185">Reference proteome</keyword>
<dbReference type="AlphaFoldDB" id="A0A6A5VU47"/>
<evidence type="ECO:0000313" key="1">
    <source>
        <dbReference type="EMBL" id="KAF1993312.1"/>
    </source>
</evidence>
<accession>A0A6A5VU47</accession>
<name>A0A6A5VU47_9PLEO</name>
<organism evidence="1 2">
    <name type="scientific">Amniculicola lignicola CBS 123094</name>
    <dbReference type="NCBI Taxonomy" id="1392246"/>
    <lineage>
        <taxon>Eukaryota</taxon>
        <taxon>Fungi</taxon>
        <taxon>Dikarya</taxon>
        <taxon>Ascomycota</taxon>
        <taxon>Pezizomycotina</taxon>
        <taxon>Dothideomycetes</taxon>
        <taxon>Pleosporomycetidae</taxon>
        <taxon>Pleosporales</taxon>
        <taxon>Amniculicolaceae</taxon>
        <taxon>Amniculicola</taxon>
    </lineage>
</organism>
<proteinExistence type="predicted"/>
<feature type="non-terminal residue" evidence="1">
    <location>
        <position position="51"/>
    </location>
</feature>
<protein>
    <submittedName>
        <fullName evidence="1">Uncharacterized protein</fullName>
    </submittedName>
</protein>
<evidence type="ECO:0000313" key="2">
    <source>
        <dbReference type="Proteomes" id="UP000799779"/>
    </source>
</evidence>
<gene>
    <name evidence="1" type="ORF">P154DRAFT_393655</name>
</gene>
<sequence>PNSDVNSSRNITLFTVATFTSGIIMFKSRQLAVKQHEKLPGDYTVTVDRSG</sequence>
<dbReference type="OrthoDB" id="5412893at2759"/>
<reference evidence="1" key="1">
    <citation type="journal article" date="2020" name="Stud. Mycol.">
        <title>101 Dothideomycetes genomes: a test case for predicting lifestyles and emergence of pathogens.</title>
        <authorList>
            <person name="Haridas S."/>
            <person name="Albert R."/>
            <person name="Binder M."/>
            <person name="Bloem J."/>
            <person name="Labutti K."/>
            <person name="Salamov A."/>
            <person name="Andreopoulos B."/>
            <person name="Baker S."/>
            <person name="Barry K."/>
            <person name="Bills G."/>
            <person name="Bluhm B."/>
            <person name="Cannon C."/>
            <person name="Castanera R."/>
            <person name="Culley D."/>
            <person name="Daum C."/>
            <person name="Ezra D."/>
            <person name="Gonzalez J."/>
            <person name="Henrissat B."/>
            <person name="Kuo A."/>
            <person name="Liang C."/>
            <person name="Lipzen A."/>
            <person name="Lutzoni F."/>
            <person name="Magnuson J."/>
            <person name="Mondo S."/>
            <person name="Nolan M."/>
            <person name="Ohm R."/>
            <person name="Pangilinan J."/>
            <person name="Park H.-J."/>
            <person name="Ramirez L."/>
            <person name="Alfaro M."/>
            <person name="Sun H."/>
            <person name="Tritt A."/>
            <person name="Yoshinaga Y."/>
            <person name="Zwiers L.-H."/>
            <person name="Turgeon B."/>
            <person name="Goodwin S."/>
            <person name="Spatafora J."/>
            <person name="Crous P."/>
            <person name="Grigoriev I."/>
        </authorList>
    </citation>
    <scope>NUCLEOTIDE SEQUENCE</scope>
    <source>
        <strain evidence="1">CBS 123094</strain>
    </source>
</reference>
<dbReference type="EMBL" id="ML977713">
    <property type="protein sequence ID" value="KAF1993312.1"/>
    <property type="molecule type" value="Genomic_DNA"/>
</dbReference>
<dbReference type="Proteomes" id="UP000799779">
    <property type="component" value="Unassembled WGS sequence"/>
</dbReference>
<feature type="non-terminal residue" evidence="1">
    <location>
        <position position="1"/>
    </location>
</feature>